<name>A0ABP7T8I0_9PSEU</name>
<dbReference type="EMBL" id="BAABAL010000018">
    <property type="protein sequence ID" value="GAA4021876.1"/>
    <property type="molecule type" value="Genomic_DNA"/>
</dbReference>
<protein>
    <submittedName>
        <fullName evidence="2">Uncharacterized protein</fullName>
    </submittedName>
</protein>
<gene>
    <name evidence="2" type="ORF">GCM10022247_52620</name>
</gene>
<organism evidence="2 3">
    <name type="scientific">Allokutzneria multivorans</name>
    <dbReference type="NCBI Taxonomy" id="1142134"/>
    <lineage>
        <taxon>Bacteria</taxon>
        <taxon>Bacillati</taxon>
        <taxon>Actinomycetota</taxon>
        <taxon>Actinomycetes</taxon>
        <taxon>Pseudonocardiales</taxon>
        <taxon>Pseudonocardiaceae</taxon>
        <taxon>Allokutzneria</taxon>
    </lineage>
</organism>
<dbReference type="RefSeq" id="WP_344879959.1">
    <property type="nucleotide sequence ID" value="NZ_BAABAL010000018.1"/>
</dbReference>
<reference evidence="3" key="1">
    <citation type="journal article" date="2019" name="Int. J. Syst. Evol. Microbiol.">
        <title>The Global Catalogue of Microorganisms (GCM) 10K type strain sequencing project: providing services to taxonomists for standard genome sequencing and annotation.</title>
        <authorList>
            <consortium name="The Broad Institute Genomics Platform"/>
            <consortium name="The Broad Institute Genome Sequencing Center for Infectious Disease"/>
            <person name="Wu L."/>
            <person name="Ma J."/>
        </authorList>
    </citation>
    <scope>NUCLEOTIDE SEQUENCE [LARGE SCALE GENOMIC DNA]</scope>
    <source>
        <strain evidence="3">JCM 17342</strain>
    </source>
</reference>
<evidence type="ECO:0000313" key="3">
    <source>
        <dbReference type="Proteomes" id="UP001501747"/>
    </source>
</evidence>
<evidence type="ECO:0000313" key="2">
    <source>
        <dbReference type="EMBL" id="GAA4021876.1"/>
    </source>
</evidence>
<feature type="signal peptide" evidence="1">
    <location>
        <begin position="1"/>
        <end position="24"/>
    </location>
</feature>
<keyword evidence="1" id="KW-0732">Signal</keyword>
<feature type="chain" id="PRO_5046574372" evidence="1">
    <location>
        <begin position="25"/>
        <end position="269"/>
    </location>
</feature>
<keyword evidence="3" id="KW-1185">Reference proteome</keyword>
<sequence>MATRVRELLLVAASLVLLLPAAPAAHGSTQDRAAEVGLETEHGTQYSSFAFAGNVETIGGRPHLVGELTGGCVRQKVTATLHWKVLPEGKESTVALACSDTDHSARGVRALVSEPVAHEGKGGTLAVWLCRNSSTEGYSCGAVQAMGRQLAAFGEAKLITAGGGLSGFFRGSVLKDSGKLLLSGVMESSLGENNFCPKYVGMSLKVTYRPGGQTRGDISVCPPKDFSRNKLRAQTALLDELDATSVEARMCAVKANATEECSETTTIQL</sequence>
<proteinExistence type="predicted"/>
<dbReference type="Proteomes" id="UP001501747">
    <property type="component" value="Unassembled WGS sequence"/>
</dbReference>
<comment type="caution">
    <text evidence="2">The sequence shown here is derived from an EMBL/GenBank/DDBJ whole genome shotgun (WGS) entry which is preliminary data.</text>
</comment>
<evidence type="ECO:0000256" key="1">
    <source>
        <dbReference type="SAM" id="SignalP"/>
    </source>
</evidence>
<accession>A0ABP7T8I0</accession>